<dbReference type="AlphaFoldDB" id="A0A2J7ZGK0"/>
<dbReference type="PANTHER" id="PTHR19211">
    <property type="entry name" value="ATP-BINDING TRANSPORT PROTEIN-RELATED"/>
    <property type="match status" value="1"/>
</dbReference>
<protein>
    <submittedName>
        <fullName evidence="6">ABC transporter F family member 2</fullName>
    </submittedName>
</protein>
<dbReference type="Pfam" id="PF00005">
    <property type="entry name" value="ABC_tran"/>
    <property type="match status" value="1"/>
</dbReference>
<evidence type="ECO:0000256" key="2">
    <source>
        <dbReference type="ARBA" id="ARBA00022741"/>
    </source>
</evidence>
<dbReference type="PANTHER" id="PTHR19211:SF15">
    <property type="entry name" value="ATP-BINDING CASSETTE SUB-FAMILY F MEMBER 2"/>
    <property type="match status" value="1"/>
</dbReference>
<organism evidence="6 7">
    <name type="scientific">Tetrabaena socialis</name>
    <dbReference type="NCBI Taxonomy" id="47790"/>
    <lineage>
        <taxon>Eukaryota</taxon>
        <taxon>Viridiplantae</taxon>
        <taxon>Chlorophyta</taxon>
        <taxon>core chlorophytes</taxon>
        <taxon>Chlorophyceae</taxon>
        <taxon>CS clade</taxon>
        <taxon>Chlamydomonadales</taxon>
        <taxon>Tetrabaenaceae</taxon>
        <taxon>Tetrabaena</taxon>
    </lineage>
</organism>
<dbReference type="GO" id="GO:0005524">
    <property type="term" value="F:ATP binding"/>
    <property type="evidence" value="ECO:0007669"/>
    <property type="project" value="UniProtKB-KW"/>
</dbReference>
<dbReference type="InterPro" id="IPR032781">
    <property type="entry name" value="ABC_tran_Xtn"/>
</dbReference>
<feature type="non-terminal residue" evidence="6">
    <location>
        <position position="132"/>
    </location>
</feature>
<dbReference type="SUPFAM" id="SSF52540">
    <property type="entry name" value="P-loop containing nucleoside triphosphate hydrolases"/>
    <property type="match status" value="1"/>
</dbReference>
<dbReference type="GO" id="GO:0016887">
    <property type="term" value="F:ATP hydrolysis activity"/>
    <property type="evidence" value="ECO:0007669"/>
    <property type="project" value="InterPro"/>
</dbReference>
<evidence type="ECO:0000313" key="7">
    <source>
        <dbReference type="Proteomes" id="UP000236333"/>
    </source>
</evidence>
<feature type="domain" description="ABC transporter" evidence="4">
    <location>
        <begin position="18"/>
        <end position="44"/>
    </location>
</feature>
<comment type="caution">
    <text evidence="6">The sequence shown here is derived from an EMBL/GenBank/DDBJ whole genome shotgun (WGS) entry which is preliminary data.</text>
</comment>
<dbReference type="InterPro" id="IPR027417">
    <property type="entry name" value="P-loop_NTPase"/>
</dbReference>
<accession>A0A2J7ZGK0</accession>
<evidence type="ECO:0000256" key="3">
    <source>
        <dbReference type="ARBA" id="ARBA00022840"/>
    </source>
</evidence>
<dbReference type="Pfam" id="PF12848">
    <property type="entry name" value="ABC_tran_Xtn"/>
    <property type="match status" value="1"/>
</dbReference>
<name>A0A2J7ZGK0_9CHLO</name>
<dbReference type="InterPro" id="IPR050611">
    <property type="entry name" value="ABCF"/>
</dbReference>
<dbReference type="Gene3D" id="3.40.50.300">
    <property type="entry name" value="P-loop containing nucleotide triphosphate hydrolases"/>
    <property type="match status" value="1"/>
</dbReference>
<evidence type="ECO:0000256" key="1">
    <source>
        <dbReference type="ARBA" id="ARBA00022737"/>
    </source>
</evidence>
<dbReference type="EMBL" id="PGGS01003120">
    <property type="protein sequence ID" value="PNG99359.1"/>
    <property type="molecule type" value="Genomic_DNA"/>
</dbReference>
<dbReference type="InterPro" id="IPR003439">
    <property type="entry name" value="ABC_transporter-like_ATP-bd"/>
</dbReference>
<dbReference type="OrthoDB" id="2110130at2759"/>
<gene>
    <name evidence="6" type="ORF">TSOC_014864</name>
</gene>
<evidence type="ECO:0000259" key="5">
    <source>
        <dbReference type="Pfam" id="PF12848"/>
    </source>
</evidence>
<keyword evidence="1" id="KW-0677">Repeat</keyword>
<evidence type="ECO:0000313" key="6">
    <source>
        <dbReference type="EMBL" id="PNG99359.1"/>
    </source>
</evidence>
<dbReference type="Proteomes" id="UP000236333">
    <property type="component" value="Unassembled WGS sequence"/>
</dbReference>
<keyword evidence="3" id="KW-0067">ATP-binding</keyword>
<reference evidence="6 7" key="1">
    <citation type="journal article" date="2017" name="Mol. Biol. Evol.">
        <title>The 4-celled Tetrabaena socialis nuclear genome reveals the essential components for genetic control of cell number at the origin of multicellularity in the volvocine lineage.</title>
        <authorList>
            <person name="Featherston J."/>
            <person name="Arakaki Y."/>
            <person name="Hanschen E.R."/>
            <person name="Ferris P.J."/>
            <person name="Michod R.E."/>
            <person name="Olson B.J.S.C."/>
            <person name="Nozaki H."/>
            <person name="Durand P.M."/>
        </authorList>
    </citation>
    <scope>NUCLEOTIDE SEQUENCE [LARGE SCALE GENOMIC DNA]</scope>
    <source>
        <strain evidence="6 7">NIES-571</strain>
    </source>
</reference>
<evidence type="ECO:0000259" key="4">
    <source>
        <dbReference type="Pfam" id="PF00005"/>
    </source>
</evidence>
<proteinExistence type="predicted"/>
<sequence>MTIPTNVQLLSDILMVRGGWRMRVALARALFAAPTLLLLDEPTNHLDLEACVWLENYLATYGKCLVVISHSQDFLNGVCTHMIWLTHQRLTYYSGNYDTFVKTVAENEVVQMKKYQKEQEDIKHIKEFIASC</sequence>
<feature type="domain" description="ABC-transporter extension" evidence="5">
    <location>
        <begin position="85"/>
        <end position="130"/>
    </location>
</feature>
<keyword evidence="2" id="KW-0547">Nucleotide-binding</keyword>
<keyword evidence="7" id="KW-1185">Reference proteome</keyword>